<accession>A0A024SFF0</accession>
<feature type="region of interest" description="Disordered" evidence="1">
    <location>
        <begin position="302"/>
        <end position="323"/>
    </location>
</feature>
<sequence length="323" mass="36054">MRDKNEAPPGHGTDQTLAMPISAEDRRAIGRLWRVEAAPGRLRSGSMTVAPGTKTPYPPSSALRHAANAWAQRFLLGSRDPVHHVDHEHVSKPCCTRQRVNAGPPGCRNKGRAASRRSRASQGEASGRQCHSTHAHADRGGIDWRRVLERHRQFMYVGHTASGQRGTELRHGSEQQAGKRLAGKAAAETGRCVMADAQDLAAMRICWRCNAAQVSNWHMQIPREEKETSILPETKYTRSLASSVRRPAQQIPPHDATLRLRHYYYYHHSILPNTIILYPSRSKGPSRISRFFSAVIKPAPLPPSHTIFDNQEETSDNEDTPTE</sequence>
<evidence type="ECO:0000313" key="3">
    <source>
        <dbReference type="Proteomes" id="UP000024376"/>
    </source>
</evidence>
<gene>
    <name evidence="2" type="ORF">M419DRAFT_74325</name>
</gene>
<organism evidence="2 3">
    <name type="scientific">Hypocrea jecorina (strain ATCC 56765 / BCRC 32924 / NRRL 11460 / Rut C-30)</name>
    <name type="common">Trichoderma reesei</name>
    <dbReference type="NCBI Taxonomy" id="1344414"/>
    <lineage>
        <taxon>Eukaryota</taxon>
        <taxon>Fungi</taxon>
        <taxon>Dikarya</taxon>
        <taxon>Ascomycota</taxon>
        <taxon>Pezizomycotina</taxon>
        <taxon>Sordariomycetes</taxon>
        <taxon>Hypocreomycetidae</taxon>
        <taxon>Hypocreales</taxon>
        <taxon>Hypocreaceae</taxon>
        <taxon>Trichoderma</taxon>
    </lineage>
</organism>
<proteinExistence type="predicted"/>
<feature type="compositionally biased region" description="Basic residues" evidence="1">
    <location>
        <begin position="109"/>
        <end position="119"/>
    </location>
</feature>
<dbReference type="HOGENOM" id="CLU_860693_0_0_1"/>
<evidence type="ECO:0000313" key="2">
    <source>
        <dbReference type="EMBL" id="ETS04054.1"/>
    </source>
</evidence>
<feature type="region of interest" description="Disordered" evidence="1">
    <location>
        <begin position="161"/>
        <end position="182"/>
    </location>
</feature>
<dbReference type="EMBL" id="KI911142">
    <property type="protein sequence ID" value="ETS04054.1"/>
    <property type="molecule type" value="Genomic_DNA"/>
</dbReference>
<name>A0A024SFF0_HYPJR</name>
<reference evidence="3" key="1">
    <citation type="journal article" date="2013" name="Ind. Biotechnol.">
        <title>Comparative genomics analysis of Trichoderma reesei strains.</title>
        <authorList>
            <person name="Koike H."/>
            <person name="Aerts A."/>
            <person name="LaButti K."/>
            <person name="Grigoriev I.V."/>
            <person name="Baker S.E."/>
        </authorList>
    </citation>
    <scope>NUCLEOTIDE SEQUENCE [LARGE SCALE GENOMIC DNA]</scope>
    <source>
        <strain evidence="3">ATCC 56765 / BCRC 32924 / NRRL 11460 / Rut C-30</strain>
    </source>
</reference>
<dbReference type="KEGG" id="trr:M419DRAFT_74325"/>
<dbReference type="Proteomes" id="UP000024376">
    <property type="component" value="Unassembled WGS sequence"/>
</dbReference>
<evidence type="ECO:0000256" key="1">
    <source>
        <dbReference type="SAM" id="MobiDB-lite"/>
    </source>
</evidence>
<dbReference type="OrthoDB" id="10588191at2759"/>
<protein>
    <submittedName>
        <fullName evidence="2">Uncharacterized protein</fullName>
    </submittedName>
</protein>
<dbReference type="AlphaFoldDB" id="A0A024SFF0"/>
<feature type="region of interest" description="Disordered" evidence="1">
    <location>
        <begin position="102"/>
        <end position="137"/>
    </location>
</feature>
<feature type="compositionally biased region" description="Acidic residues" evidence="1">
    <location>
        <begin position="310"/>
        <end position="323"/>
    </location>
</feature>